<gene>
    <name evidence="2" type="ORF">HAX54_019284</name>
</gene>
<evidence type="ECO:0000313" key="3">
    <source>
        <dbReference type="Proteomes" id="UP000823775"/>
    </source>
</evidence>
<accession>A0ABS8UQW0</accession>
<keyword evidence="3" id="KW-1185">Reference proteome</keyword>
<evidence type="ECO:0000313" key="2">
    <source>
        <dbReference type="EMBL" id="MCD9560568.1"/>
    </source>
</evidence>
<dbReference type="Proteomes" id="UP000823775">
    <property type="component" value="Unassembled WGS sequence"/>
</dbReference>
<name>A0ABS8UQW0_DATST</name>
<dbReference type="EMBL" id="JACEIK010002341">
    <property type="protein sequence ID" value="MCD9560568.1"/>
    <property type="molecule type" value="Genomic_DNA"/>
</dbReference>
<organism evidence="2 3">
    <name type="scientific">Datura stramonium</name>
    <name type="common">Jimsonweed</name>
    <name type="synonym">Common thornapple</name>
    <dbReference type="NCBI Taxonomy" id="4076"/>
    <lineage>
        <taxon>Eukaryota</taxon>
        <taxon>Viridiplantae</taxon>
        <taxon>Streptophyta</taxon>
        <taxon>Embryophyta</taxon>
        <taxon>Tracheophyta</taxon>
        <taxon>Spermatophyta</taxon>
        <taxon>Magnoliopsida</taxon>
        <taxon>eudicotyledons</taxon>
        <taxon>Gunneridae</taxon>
        <taxon>Pentapetalae</taxon>
        <taxon>asterids</taxon>
        <taxon>lamiids</taxon>
        <taxon>Solanales</taxon>
        <taxon>Solanaceae</taxon>
        <taxon>Solanoideae</taxon>
        <taxon>Datureae</taxon>
        <taxon>Datura</taxon>
    </lineage>
</organism>
<protein>
    <submittedName>
        <fullName evidence="2">Uncharacterized protein</fullName>
    </submittedName>
</protein>
<reference evidence="2 3" key="1">
    <citation type="journal article" date="2021" name="BMC Genomics">
        <title>Datura genome reveals duplications of psychoactive alkaloid biosynthetic genes and high mutation rate following tissue culture.</title>
        <authorList>
            <person name="Rajewski A."/>
            <person name="Carter-House D."/>
            <person name="Stajich J."/>
            <person name="Litt A."/>
        </authorList>
    </citation>
    <scope>NUCLEOTIDE SEQUENCE [LARGE SCALE GENOMIC DNA]</scope>
    <source>
        <strain evidence="2">AR-01</strain>
    </source>
</reference>
<feature type="region of interest" description="Disordered" evidence="1">
    <location>
        <begin position="83"/>
        <end position="106"/>
    </location>
</feature>
<evidence type="ECO:0000256" key="1">
    <source>
        <dbReference type="SAM" id="MobiDB-lite"/>
    </source>
</evidence>
<feature type="compositionally biased region" description="Basic residues" evidence="1">
    <location>
        <begin position="92"/>
        <end position="106"/>
    </location>
</feature>
<proteinExistence type="predicted"/>
<sequence length="106" mass="12361">MEANKKGSTSLSSNIKNYKILQLHVELNFEEDNGVNKIERDTDDEVADSLIEAFAPENKQKFVQETQEEEQESYVDTHMKEVMYKEGQPPLKRGRSRHGKHGRRIR</sequence>
<comment type="caution">
    <text evidence="2">The sequence shown here is derived from an EMBL/GenBank/DDBJ whole genome shotgun (WGS) entry which is preliminary data.</text>
</comment>